<evidence type="ECO:0000259" key="1">
    <source>
        <dbReference type="PROSITE" id="PS51384"/>
    </source>
</evidence>
<dbReference type="PROSITE" id="PS51384">
    <property type="entry name" value="FAD_FR"/>
    <property type="match status" value="1"/>
</dbReference>
<dbReference type="PANTHER" id="PTHR47354">
    <property type="entry name" value="NADH OXIDOREDUCTASE HCR"/>
    <property type="match status" value="1"/>
</dbReference>
<dbReference type="InterPro" id="IPR001433">
    <property type="entry name" value="OxRdtase_FAD/NAD-bd"/>
</dbReference>
<feature type="domain" description="FAD-binding FR-type" evidence="1">
    <location>
        <begin position="1"/>
        <end position="102"/>
    </location>
</feature>
<organism evidence="2 3">
    <name type="scientific">Pedobacter hiemivivus</name>
    <dbReference type="NCBI Taxonomy" id="2530454"/>
    <lineage>
        <taxon>Bacteria</taxon>
        <taxon>Pseudomonadati</taxon>
        <taxon>Bacteroidota</taxon>
        <taxon>Sphingobacteriia</taxon>
        <taxon>Sphingobacteriales</taxon>
        <taxon>Sphingobacteriaceae</taxon>
        <taxon>Pedobacter</taxon>
    </lineage>
</organism>
<dbReference type="AlphaFoldDB" id="A0A4U1GLQ9"/>
<dbReference type="Pfam" id="PF00175">
    <property type="entry name" value="NAD_binding_1"/>
    <property type="match status" value="1"/>
</dbReference>
<dbReference type="PRINTS" id="PR00410">
    <property type="entry name" value="PHEHYDRXLASE"/>
</dbReference>
<name>A0A4U1GLQ9_9SPHI</name>
<dbReference type="SUPFAM" id="SSF63380">
    <property type="entry name" value="Riboflavin synthase domain-like"/>
    <property type="match status" value="1"/>
</dbReference>
<evidence type="ECO:0000313" key="3">
    <source>
        <dbReference type="Proteomes" id="UP000309594"/>
    </source>
</evidence>
<dbReference type="EMBL" id="SWDX01000001">
    <property type="protein sequence ID" value="TKC65335.1"/>
    <property type="molecule type" value="Genomic_DNA"/>
</dbReference>
<gene>
    <name evidence="2" type="ORF">FBD94_01920</name>
</gene>
<accession>A0A4U1GLQ9</accession>
<comment type="caution">
    <text evidence="2">The sequence shown here is derived from an EMBL/GenBank/DDBJ whole genome shotgun (WGS) entry which is preliminary data.</text>
</comment>
<dbReference type="InterPro" id="IPR017927">
    <property type="entry name" value="FAD-bd_FR_type"/>
</dbReference>
<dbReference type="Pfam" id="PF00970">
    <property type="entry name" value="FAD_binding_6"/>
    <property type="match status" value="1"/>
</dbReference>
<dbReference type="Gene3D" id="2.40.30.10">
    <property type="entry name" value="Translation factors"/>
    <property type="match status" value="1"/>
</dbReference>
<dbReference type="RefSeq" id="WP_136878866.1">
    <property type="nucleotide sequence ID" value="NZ_SWDX01000001.1"/>
</dbReference>
<evidence type="ECO:0000313" key="2">
    <source>
        <dbReference type="EMBL" id="TKC65335.1"/>
    </source>
</evidence>
<dbReference type="Gene3D" id="3.40.50.80">
    <property type="entry name" value="Nucleotide-binding domain of ferredoxin-NADP reductase (FNR) module"/>
    <property type="match status" value="1"/>
</dbReference>
<dbReference type="InterPro" id="IPR017938">
    <property type="entry name" value="Riboflavin_synthase-like_b-brl"/>
</dbReference>
<proteinExistence type="predicted"/>
<dbReference type="SUPFAM" id="SSF52343">
    <property type="entry name" value="Ferredoxin reductase-like, C-terminal NADP-linked domain"/>
    <property type="match status" value="1"/>
</dbReference>
<dbReference type="InterPro" id="IPR039261">
    <property type="entry name" value="FNR_nucleotide-bd"/>
</dbReference>
<dbReference type="InterPro" id="IPR008333">
    <property type="entry name" value="Cbr1-like_FAD-bd_dom"/>
</dbReference>
<dbReference type="InterPro" id="IPR050415">
    <property type="entry name" value="MRET"/>
</dbReference>
<protein>
    <submittedName>
        <fullName evidence="2">Flavodoxin reductase</fullName>
    </submittedName>
</protein>
<reference evidence="2 3" key="1">
    <citation type="submission" date="2019-04" db="EMBL/GenBank/DDBJ databases">
        <title>Pedobacter sp. RP-1-16 sp. nov., isolated from Arctic soil.</title>
        <authorList>
            <person name="Dahal R.H."/>
            <person name="Kim D.-U."/>
        </authorList>
    </citation>
    <scope>NUCLEOTIDE SEQUENCE [LARGE SCALE GENOMIC DNA]</scope>
    <source>
        <strain evidence="2 3">RP-1-16</strain>
    </source>
</reference>
<dbReference type="GO" id="GO:0016491">
    <property type="term" value="F:oxidoreductase activity"/>
    <property type="evidence" value="ECO:0007669"/>
    <property type="project" value="InterPro"/>
</dbReference>
<dbReference type="Proteomes" id="UP000309594">
    <property type="component" value="Unassembled WGS sequence"/>
</dbReference>
<dbReference type="PANTHER" id="PTHR47354:SF5">
    <property type="entry name" value="PROTEIN RFBI"/>
    <property type="match status" value="1"/>
</dbReference>
<sequence length="222" mass="25018">MKMHVVKILNVEDATHNVKRFVIEKPPGLTYIPGQATDVSINHPNLRDELRPFTFTSLNEWDYLEFNIKIYKDHDGITEKLAQLKTGDELVIHDVFGTIHYKGPGVFIAGGAGITPFIAIFRQLRHDGLLAGNTLLFANYNETDIILKTELKYMLGENDIDILKAPLDESVRGRIIDRDLLKTYLGKKGTYYYVCGPDPFTAAMVGYLEELGVEEGCIVIEV</sequence>